<evidence type="ECO:0000313" key="3">
    <source>
        <dbReference type="EMBL" id="WMV18769.1"/>
    </source>
</evidence>
<gene>
    <name evidence="3" type="ORF">MTR67_012154</name>
</gene>
<reference evidence="3" key="1">
    <citation type="submission" date="2023-08" db="EMBL/GenBank/DDBJ databases">
        <title>A de novo genome assembly of Solanum verrucosum Schlechtendal, a Mexican diploid species geographically isolated from the other diploid A-genome species in potato relatives.</title>
        <authorList>
            <person name="Hosaka K."/>
        </authorList>
    </citation>
    <scope>NUCLEOTIDE SEQUENCE</scope>
    <source>
        <tissue evidence="3">Young leaves</tissue>
    </source>
</reference>
<dbReference type="AlphaFoldDB" id="A0AAF0QF74"/>
<dbReference type="InterPro" id="IPR041588">
    <property type="entry name" value="Integrase_H2C2"/>
</dbReference>
<protein>
    <recommendedName>
        <fullName evidence="5">Chromo domain-containing protein</fullName>
    </recommendedName>
</protein>
<dbReference type="PANTHER" id="PTHR46148">
    <property type="entry name" value="CHROMO DOMAIN-CONTAINING PROTEIN"/>
    <property type="match status" value="1"/>
</dbReference>
<accession>A0AAF0QF74</accession>
<evidence type="ECO:0000313" key="4">
    <source>
        <dbReference type="Proteomes" id="UP001234989"/>
    </source>
</evidence>
<dbReference type="Pfam" id="PF17921">
    <property type="entry name" value="Integrase_H2C2"/>
    <property type="match status" value="1"/>
</dbReference>
<dbReference type="Proteomes" id="UP001234989">
    <property type="component" value="Chromosome 3"/>
</dbReference>
<evidence type="ECO:0000259" key="1">
    <source>
        <dbReference type="Pfam" id="PF17921"/>
    </source>
</evidence>
<evidence type="ECO:0000259" key="2">
    <source>
        <dbReference type="Pfam" id="PF24626"/>
    </source>
</evidence>
<dbReference type="PANTHER" id="PTHR46148:SF60">
    <property type="entry name" value="CHROMO DOMAIN-CONTAINING PROTEIN"/>
    <property type="match status" value="1"/>
</dbReference>
<name>A0AAF0QF74_SOLVR</name>
<proteinExistence type="predicted"/>
<dbReference type="Pfam" id="PF24626">
    <property type="entry name" value="SH3_Tf2-1"/>
    <property type="match status" value="1"/>
</dbReference>
<feature type="domain" description="Integrase zinc-binding" evidence="1">
    <location>
        <begin position="1"/>
        <end position="32"/>
    </location>
</feature>
<evidence type="ECO:0008006" key="5">
    <source>
        <dbReference type="Google" id="ProtNLM"/>
    </source>
</evidence>
<organism evidence="3 4">
    <name type="scientific">Solanum verrucosum</name>
    <dbReference type="NCBI Taxonomy" id="315347"/>
    <lineage>
        <taxon>Eukaryota</taxon>
        <taxon>Viridiplantae</taxon>
        <taxon>Streptophyta</taxon>
        <taxon>Embryophyta</taxon>
        <taxon>Tracheophyta</taxon>
        <taxon>Spermatophyta</taxon>
        <taxon>Magnoliopsida</taxon>
        <taxon>eudicotyledons</taxon>
        <taxon>Gunneridae</taxon>
        <taxon>Pentapetalae</taxon>
        <taxon>asterids</taxon>
        <taxon>lamiids</taxon>
        <taxon>Solanales</taxon>
        <taxon>Solanaceae</taxon>
        <taxon>Solanoideae</taxon>
        <taxon>Solaneae</taxon>
        <taxon>Solanum</taxon>
    </lineage>
</organism>
<dbReference type="EMBL" id="CP133614">
    <property type="protein sequence ID" value="WMV18769.1"/>
    <property type="molecule type" value="Genomic_DNA"/>
</dbReference>
<dbReference type="Gene3D" id="1.10.340.70">
    <property type="match status" value="1"/>
</dbReference>
<dbReference type="InterPro" id="IPR056924">
    <property type="entry name" value="SH3_Tf2-1"/>
</dbReference>
<feature type="domain" description="Tf2-1-like SH3-like" evidence="2">
    <location>
        <begin position="79"/>
        <end position="132"/>
    </location>
</feature>
<keyword evidence="4" id="KW-1185">Reference proteome</keyword>
<sequence length="254" mass="30201">MYRDLKRLYWWTGMKNDIVEFMAKCQNFQQGKYKHQRPTGLLQRMPIPKWKWERIAMDFVSRQKKYADHKVRDMAFQIGEKVLLNVSPMKGVMIFGKKGMFSPRYTGPFEILEYVGPVANRLALTPNLSGVHLGPVAILDRDVRKLRTKDIRYVKVQWKHHPIEEATWQTEKDMRDKYPSCSSIQELDAILDHDVRKLRTKGIKSMKFQWKHRPGEEATWEIEKDMRDKYPQLFVDSEKPSVKFFGPEYFLVVT</sequence>